<reference evidence="2" key="1">
    <citation type="submission" date="2021-02" db="EMBL/GenBank/DDBJ databases">
        <title>Psilocybe cubensis genome.</title>
        <authorList>
            <person name="Mckernan K.J."/>
            <person name="Crawford S."/>
            <person name="Trippe A."/>
            <person name="Kane L.T."/>
            <person name="Mclaughlin S."/>
        </authorList>
    </citation>
    <scope>NUCLEOTIDE SEQUENCE [LARGE SCALE GENOMIC DNA]</scope>
    <source>
        <strain evidence="2">MGC-MH-2018</strain>
    </source>
</reference>
<dbReference type="EMBL" id="JAFIQS010000006">
    <property type="protein sequence ID" value="KAG5168111.1"/>
    <property type="molecule type" value="Genomic_DNA"/>
</dbReference>
<name>A0A8H8CJU0_PSICU</name>
<comment type="caution">
    <text evidence="2">The sequence shown here is derived from an EMBL/GenBank/DDBJ whole genome shotgun (WGS) entry which is preliminary data.</text>
</comment>
<evidence type="ECO:0000256" key="1">
    <source>
        <dbReference type="SAM" id="MobiDB-lite"/>
    </source>
</evidence>
<organism evidence="2">
    <name type="scientific">Psilocybe cubensis</name>
    <name type="common">Psychedelic mushroom</name>
    <name type="synonym">Stropharia cubensis</name>
    <dbReference type="NCBI Taxonomy" id="181762"/>
    <lineage>
        <taxon>Eukaryota</taxon>
        <taxon>Fungi</taxon>
        <taxon>Dikarya</taxon>
        <taxon>Basidiomycota</taxon>
        <taxon>Agaricomycotina</taxon>
        <taxon>Agaricomycetes</taxon>
        <taxon>Agaricomycetidae</taxon>
        <taxon>Agaricales</taxon>
        <taxon>Agaricineae</taxon>
        <taxon>Strophariaceae</taxon>
        <taxon>Psilocybe</taxon>
    </lineage>
</organism>
<sequence>MAQLDRESEHWDADRGHKRTSEPAQDTHKVISSSTPVASSRKRSRDDDSSLATLLPSNNSTPTPSSSVAKLSLVGSKTESQTEDDTRPMKRARQSKLSPLPSLTVPGNDNVQSPSRQSPPPSLAPRRAKSPSLLPKDIATEKKKSHLSWLVSRAIARLPSWMRPNRSKPSRG</sequence>
<dbReference type="AlphaFoldDB" id="A0A8H8CJU0"/>
<protein>
    <submittedName>
        <fullName evidence="2">Uncharacterized protein</fullName>
    </submittedName>
</protein>
<feature type="compositionally biased region" description="Low complexity" evidence="1">
    <location>
        <begin position="53"/>
        <end position="67"/>
    </location>
</feature>
<proteinExistence type="predicted"/>
<gene>
    <name evidence="2" type="ORF">JR316_006704</name>
</gene>
<evidence type="ECO:0000313" key="2">
    <source>
        <dbReference type="EMBL" id="KAG5168111.1"/>
    </source>
</evidence>
<feature type="compositionally biased region" description="Basic and acidic residues" evidence="1">
    <location>
        <begin position="1"/>
        <end position="29"/>
    </location>
</feature>
<accession>A0A8H8CJU0</accession>
<feature type="region of interest" description="Disordered" evidence="1">
    <location>
        <begin position="1"/>
        <end position="145"/>
    </location>
</feature>